<reference evidence="1" key="1">
    <citation type="submission" date="2017-07" db="EMBL/GenBank/DDBJ databases">
        <title>Taro Niue Genome Assembly and Annotation.</title>
        <authorList>
            <person name="Atibalentja N."/>
            <person name="Keating K."/>
            <person name="Fields C.J."/>
        </authorList>
    </citation>
    <scope>NUCLEOTIDE SEQUENCE</scope>
    <source>
        <strain evidence="1">Niue_2</strain>
        <tissue evidence="1">Leaf</tissue>
    </source>
</reference>
<comment type="caution">
    <text evidence="1">The sequence shown here is derived from an EMBL/GenBank/DDBJ whole genome shotgun (WGS) entry which is preliminary data.</text>
</comment>
<organism evidence="1 2">
    <name type="scientific">Colocasia esculenta</name>
    <name type="common">Wild taro</name>
    <name type="synonym">Arum esculentum</name>
    <dbReference type="NCBI Taxonomy" id="4460"/>
    <lineage>
        <taxon>Eukaryota</taxon>
        <taxon>Viridiplantae</taxon>
        <taxon>Streptophyta</taxon>
        <taxon>Embryophyta</taxon>
        <taxon>Tracheophyta</taxon>
        <taxon>Spermatophyta</taxon>
        <taxon>Magnoliopsida</taxon>
        <taxon>Liliopsida</taxon>
        <taxon>Araceae</taxon>
        <taxon>Aroideae</taxon>
        <taxon>Colocasieae</taxon>
        <taxon>Colocasia</taxon>
    </lineage>
</organism>
<evidence type="ECO:0000313" key="1">
    <source>
        <dbReference type="EMBL" id="MQL82081.1"/>
    </source>
</evidence>
<sequence>MLQTFRSVSTCPGGGVDTLSQILKQAVLGTDPLLTCFGVVSTCCLGSENSCSGNRIQCQPALVLRRPGVPNSENCCSRNKLWCRPALRVRRPDVSTCPGGGVDTLSQILKQAVLGTDLVSTCFGVVSTCCPGSENSCSGNRIQCQPALVLRQPAIPNSENYCSGNKLWCRPALRVRRPE</sequence>
<dbReference type="EMBL" id="NMUH01000607">
    <property type="protein sequence ID" value="MQL82081.1"/>
    <property type="molecule type" value="Genomic_DNA"/>
</dbReference>
<name>A0A843UF72_COLES</name>
<keyword evidence="2" id="KW-1185">Reference proteome</keyword>
<evidence type="ECO:0000313" key="2">
    <source>
        <dbReference type="Proteomes" id="UP000652761"/>
    </source>
</evidence>
<proteinExistence type="predicted"/>
<dbReference type="AlphaFoldDB" id="A0A843UF72"/>
<gene>
    <name evidence="1" type="ORF">Taro_014549</name>
</gene>
<dbReference type="Proteomes" id="UP000652761">
    <property type="component" value="Unassembled WGS sequence"/>
</dbReference>
<protein>
    <submittedName>
        <fullName evidence="1">Uncharacterized protein</fullName>
    </submittedName>
</protein>
<accession>A0A843UF72</accession>